<gene>
    <name evidence="2" type="ORF">E3N88_40102</name>
</gene>
<sequence length="79" mass="8997">MPNIILNRKEHTPTKTYNSPTDEWTTKKLLLRYCRLPVAREQPEQGRALQRAATVAAERRLVRLVGVRAASEHCTDGGR</sequence>
<evidence type="ECO:0000313" key="3">
    <source>
        <dbReference type="Proteomes" id="UP000326396"/>
    </source>
</evidence>
<comment type="caution">
    <text evidence="2">The sequence shown here is derived from an EMBL/GenBank/DDBJ whole genome shotgun (WGS) entry which is preliminary data.</text>
</comment>
<protein>
    <submittedName>
        <fullName evidence="2">Uncharacterized protein</fullName>
    </submittedName>
</protein>
<accession>A0A5N6LLR2</accession>
<keyword evidence="3" id="KW-1185">Reference proteome</keyword>
<dbReference type="EMBL" id="SZYD01000019">
    <property type="protein sequence ID" value="KAD2393125.1"/>
    <property type="molecule type" value="Genomic_DNA"/>
</dbReference>
<dbReference type="Proteomes" id="UP000326396">
    <property type="component" value="Linkage Group LG9"/>
</dbReference>
<dbReference type="AlphaFoldDB" id="A0A5N6LLR2"/>
<evidence type="ECO:0000313" key="2">
    <source>
        <dbReference type="EMBL" id="KAD2393125.1"/>
    </source>
</evidence>
<name>A0A5N6LLR2_9ASTR</name>
<feature type="region of interest" description="Disordered" evidence="1">
    <location>
        <begin position="1"/>
        <end position="21"/>
    </location>
</feature>
<proteinExistence type="predicted"/>
<reference evidence="2 3" key="1">
    <citation type="submission" date="2019-05" db="EMBL/GenBank/DDBJ databases">
        <title>Mikania micrantha, genome provides insights into the molecular mechanism of rapid growth.</title>
        <authorList>
            <person name="Liu B."/>
        </authorList>
    </citation>
    <scope>NUCLEOTIDE SEQUENCE [LARGE SCALE GENOMIC DNA]</scope>
    <source>
        <strain evidence="2">NLD-2019</strain>
        <tissue evidence="2">Leaf</tissue>
    </source>
</reference>
<evidence type="ECO:0000256" key="1">
    <source>
        <dbReference type="SAM" id="MobiDB-lite"/>
    </source>
</evidence>
<organism evidence="2 3">
    <name type="scientific">Mikania micrantha</name>
    <name type="common">bitter vine</name>
    <dbReference type="NCBI Taxonomy" id="192012"/>
    <lineage>
        <taxon>Eukaryota</taxon>
        <taxon>Viridiplantae</taxon>
        <taxon>Streptophyta</taxon>
        <taxon>Embryophyta</taxon>
        <taxon>Tracheophyta</taxon>
        <taxon>Spermatophyta</taxon>
        <taxon>Magnoliopsida</taxon>
        <taxon>eudicotyledons</taxon>
        <taxon>Gunneridae</taxon>
        <taxon>Pentapetalae</taxon>
        <taxon>asterids</taxon>
        <taxon>campanulids</taxon>
        <taxon>Asterales</taxon>
        <taxon>Asteraceae</taxon>
        <taxon>Asteroideae</taxon>
        <taxon>Heliantheae alliance</taxon>
        <taxon>Eupatorieae</taxon>
        <taxon>Mikania</taxon>
    </lineage>
</organism>